<dbReference type="AlphaFoldDB" id="A0A0V8JR61"/>
<keyword evidence="1" id="KW-1133">Transmembrane helix</keyword>
<dbReference type="Proteomes" id="UP000053681">
    <property type="component" value="Unassembled WGS sequence"/>
</dbReference>
<keyword evidence="1" id="KW-0472">Membrane</keyword>
<evidence type="ECO:0000313" key="3">
    <source>
        <dbReference type="Proteomes" id="UP000053681"/>
    </source>
</evidence>
<keyword evidence="3" id="KW-1185">Reference proteome</keyword>
<feature type="transmembrane region" description="Helical" evidence="1">
    <location>
        <begin position="35"/>
        <end position="53"/>
    </location>
</feature>
<sequence length="96" mass="11066">MIILNVIQVGTFLLLFVAFLCLFWTIRRPKPWKGIALLASFFVCSAPLLYALYDESKHNYLDANIGLGLAYIFTWGLTTLLAVIALFRTFFLRPYR</sequence>
<feature type="transmembrane region" description="Helical" evidence="1">
    <location>
        <begin position="6"/>
        <end position="26"/>
    </location>
</feature>
<protein>
    <submittedName>
        <fullName evidence="2">Uncharacterized protein</fullName>
    </submittedName>
</protein>
<reference evidence="2 3" key="1">
    <citation type="submission" date="2015-11" db="EMBL/GenBank/DDBJ databases">
        <title>Bacillus caseinolyticus sp nov.</title>
        <authorList>
            <person name="Dastager S.G."/>
            <person name="Mawlankar R."/>
        </authorList>
    </citation>
    <scope>NUCLEOTIDE SEQUENCE [LARGE SCALE GENOMIC DNA]</scope>
    <source>
        <strain evidence="2 3">SGD-V-76</strain>
    </source>
</reference>
<evidence type="ECO:0000256" key="1">
    <source>
        <dbReference type="SAM" id="Phobius"/>
    </source>
</evidence>
<dbReference type="EMBL" id="LNQP01000007">
    <property type="protein sequence ID" value="KSU89341.1"/>
    <property type="molecule type" value="Genomic_DNA"/>
</dbReference>
<accession>A0A0V8JR61</accession>
<gene>
    <name evidence="2" type="ORF">AS180_03370</name>
</gene>
<comment type="caution">
    <text evidence="2">The sequence shown here is derived from an EMBL/GenBank/DDBJ whole genome shotgun (WGS) entry which is preliminary data.</text>
</comment>
<evidence type="ECO:0000313" key="2">
    <source>
        <dbReference type="EMBL" id="KSU89341.1"/>
    </source>
</evidence>
<proteinExistence type="predicted"/>
<keyword evidence="1" id="KW-0812">Transmembrane</keyword>
<name>A0A0V8JR61_9BACI</name>
<dbReference type="RefSeq" id="WP_025911288.1">
    <property type="nucleotide sequence ID" value="NZ_KQ758629.1"/>
</dbReference>
<organism evidence="2 3">
    <name type="scientific">Priestia veravalensis</name>
    <dbReference type="NCBI Taxonomy" id="1414648"/>
    <lineage>
        <taxon>Bacteria</taxon>
        <taxon>Bacillati</taxon>
        <taxon>Bacillota</taxon>
        <taxon>Bacilli</taxon>
        <taxon>Bacillales</taxon>
        <taxon>Bacillaceae</taxon>
        <taxon>Priestia</taxon>
    </lineage>
</organism>
<dbReference type="GeneID" id="93682860"/>
<feature type="transmembrane region" description="Helical" evidence="1">
    <location>
        <begin position="65"/>
        <end position="87"/>
    </location>
</feature>